<protein>
    <submittedName>
        <fullName evidence="1">Putative ovule protein</fullName>
    </submittedName>
</protein>
<dbReference type="EMBL" id="GEDG01017725">
    <property type="protein sequence ID" value="JAP21409.1"/>
    <property type="molecule type" value="Transcribed_RNA"/>
</dbReference>
<evidence type="ECO:0000313" key="1">
    <source>
        <dbReference type="EMBL" id="JAP21409.1"/>
    </source>
</evidence>
<accession>A0A0V0HLX4</accession>
<organism evidence="1">
    <name type="scientific">Solanum chacoense</name>
    <name type="common">Chaco potato</name>
    <dbReference type="NCBI Taxonomy" id="4108"/>
    <lineage>
        <taxon>Eukaryota</taxon>
        <taxon>Viridiplantae</taxon>
        <taxon>Streptophyta</taxon>
        <taxon>Embryophyta</taxon>
        <taxon>Tracheophyta</taxon>
        <taxon>Spermatophyta</taxon>
        <taxon>Magnoliopsida</taxon>
        <taxon>eudicotyledons</taxon>
        <taxon>Gunneridae</taxon>
        <taxon>Pentapetalae</taxon>
        <taxon>asterids</taxon>
        <taxon>lamiids</taxon>
        <taxon>Solanales</taxon>
        <taxon>Solanaceae</taxon>
        <taxon>Solanoideae</taxon>
        <taxon>Solaneae</taxon>
        <taxon>Solanum</taxon>
    </lineage>
</organism>
<reference evidence="1" key="1">
    <citation type="submission" date="2015-12" db="EMBL/GenBank/DDBJ databases">
        <title>Gene expression during late stages of embryo sac development: a critical building block for successful pollen-pistil interactions.</title>
        <authorList>
            <person name="Liu Y."/>
            <person name="Joly V."/>
            <person name="Sabar M."/>
            <person name="Matton D.P."/>
        </authorList>
    </citation>
    <scope>NUCLEOTIDE SEQUENCE</scope>
</reference>
<dbReference type="AlphaFoldDB" id="A0A0V0HLX4"/>
<sequence length="61" mass="6747">MIPKCSMNLFSHTAYCTTVDHAMNSASIVDKAIHVCFLLLHEMVPLSKSPPPISIRVAHEL</sequence>
<name>A0A0V0HLX4_SOLCH</name>
<proteinExistence type="predicted"/>